<keyword evidence="5" id="KW-1185">Reference proteome</keyword>
<dbReference type="PANTHER" id="PTHR16305:SF35">
    <property type="entry name" value="TRANSCRIPTIONAL ACTIVATOR DOMAIN"/>
    <property type="match status" value="1"/>
</dbReference>
<protein>
    <submittedName>
        <fullName evidence="4">AAA family ATPase</fullName>
    </submittedName>
</protein>
<proteinExistence type="predicted"/>
<dbReference type="Gene3D" id="3.40.50.300">
    <property type="entry name" value="P-loop containing nucleotide triphosphate hydrolases"/>
    <property type="match status" value="1"/>
</dbReference>
<dbReference type="InterPro" id="IPR000792">
    <property type="entry name" value="Tscrpt_reg_LuxR_C"/>
</dbReference>
<dbReference type="CDD" id="cd06170">
    <property type="entry name" value="LuxR_C_like"/>
    <property type="match status" value="1"/>
</dbReference>
<dbReference type="PANTHER" id="PTHR16305">
    <property type="entry name" value="TESTICULAR SOLUBLE ADENYLYL CYCLASE"/>
    <property type="match status" value="1"/>
</dbReference>
<evidence type="ECO:0000313" key="4">
    <source>
        <dbReference type="EMBL" id="MCI3239855.1"/>
    </source>
</evidence>
<organism evidence="4 5">
    <name type="scientific">Streptomyces spinosisporus</name>
    <dbReference type="NCBI Taxonomy" id="2927582"/>
    <lineage>
        <taxon>Bacteria</taxon>
        <taxon>Bacillati</taxon>
        <taxon>Actinomycetota</taxon>
        <taxon>Actinomycetes</taxon>
        <taxon>Kitasatosporales</taxon>
        <taxon>Streptomycetaceae</taxon>
        <taxon>Streptomyces</taxon>
    </lineage>
</organism>
<dbReference type="InterPro" id="IPR041664">
    <property type="entry name" value="AAA_16"/>
</dbReference>
<dbReference type="Pfam" id="PF00196">
    <property type="entry name" value="GerE"/>
    <property type="match status" value="1"/>
</dbReference>
<keyword evidence="2" id="KW-0067">ATP-binding</keyword>
<dbReference type="InterPro" id="IPR027417">
    <property type="entry name" value="P-loop_NTPase"/>
</dbReference>
<dbReference type="PROSITE" id="PS00622">
    <property type="entry name" value="HTH_LUXR_1"/>
    <property type="match status" value="1"/>
</dbReference>
<sequence>MSEHRVGALFLGRQEQLSWLSARLKRAANSEPQVVMVDGPAGIGKTSLVRQFLVGLGPGSCVLEASGEENETHLPYAVVAQLLAHVTDDLEPPLLGLDRSLRPGAAVPDPVAVGSGLLDLVGRTQDRAPVVVIIDDAHWADTPSLHAITFALRRLRVDRVMTVLVLRDPNEPRLPPGLRRLLGDDNTLKVHVDGLGLREINGLNTALGGAPLPRWAATRLREHTRGNPLHTKALLRQFPAEVFTASSAVLPAPRAYEQLVRDRLDLCGPGARRLIEATGVLGMSAPLHLAVRIGAVSEPLDALAEAMEAELLEERTTGDVPTVAFPHPMTRAAVYLGLRPALRSQLHQQAASLADDPAQSLRHRARAAPGPDADLADELAAFAGEQAGTGAWSTAASALSAAARLATDSSTRARWFLQTMEYLLLAGDISQAAELEREARALAPSTEQHYVLGHLALTTGHLNKARDELTAAWDSCDAGTPVEMAGYTAEQLAWVHLIQGDGRGAVTWARRGLEGDGRGAVTWARRGLEVPAVKRHSFLRDSLAIGLAFDGRHDEAVQSVAHLPATGPRTTPAALEGLMARGLLRLWEGNLRAARRDLDQAAAAHRVVGLPMLTITSLAFLADAEYRSGRWDDAVTHGTQAVSLAEDTDQTSTLALVHALVTPPLAARGDLDAAGCHAGLSGEYARRLGDVNDAALAAVALAHVQVVRGDHEGAIAALRPLLDVGFPHRAGLDEPGIVGWRPLLAEALVRTGQLAEAGTVLPPYEARSAILDRWLDQAVAARCRGLLEAARGDADAAEASFRAALDHCARGEPCWEQALSRLAFGTFLRRAGRRGPAVAQLEAAWEAFRRLGADPFLERCTTELAACGRRMTDHQEAHHVMLTPQELTVANLATRGLTNRRIARELVLSVKTIEYHLGNVYAKLGINSRTELASRLTPEE</sequence>
<evidence type="ECO:0000256" key="2">
    <source>
        <dbReference type="ARBA" id="ARBA00022840"/>
    </source>
</evidence>
<evidence type="ECO:0000256" key="1">
    <source>
        <dbReference type="ARBA" id="ARBA00022741"/>
    </source>
</evidence>
<dbReference type="SUPFAM" id="SSF46894">
    <property type="entry name" value="C-terminal effector domain of the bipartite response regulators"/>
    <property type="match status" value="1"/>
</dbReference>
<dbReference type="RefSeq" id="WP_242709037.1">
    <property type="nucleotide sequence ID" value="NZ_JALDAX010000003.1"/>
</dbReference>
<dbReference type="PROSITE" id="PS50043">
    <property type="entry name" value="HTH_LUXR_2"/>
    <property type="match status" value="1"/>
</dbReference>
<reference evidence="4" key="1">
    <citation type="submission" date="2022-03" db="EMBL/GenBank/DDBJ databases">
        <title>Streptomyces 7R015 and 7R016 isolated from Barleria lupulina in Thailand.</title>
        <authorList>
            <person name="Kanchanasin P."/>
            <person name="Phongsopitanun W."/>
            <person name="Tanasupawat S."/>
        </authorList>
    </citation>
    <scope>NUCLEOTIDE SEQUENCE</scope>
    <source>
        <strain evidence="4">7R016</strain>
    </source>
</reference>
<dbReference type="PRINTS" id="PR00038">
    <property type="entry name" value="HTHLUXR"/>
</dbReference>
<dbReference type="SMART" id="SM00421">
    <property type="entry name" value="HTH_LUXR"/>
    <property type="match status" value="1"/>
</dbReference>
<comment type="caution">
    <text evidence="4">The sequence shown here is derived from an EMBL/GenBank/DDBJ whole genome shotgun (WGS) entry which is preliminary data.</text>
</comment>
<accession>A0ABS9XCS1</accession>
<feature type="domain" description="HTH luxR-type" evidence="3">
    <location>
        <begin position="875"/>
        <end position="940"/>
    </location>
</feature>
<gene>
    <name evidence="4" type="ORF">MQN93_08970</name>
</gene>
<dbReference type="EMBL" id="JALDAX010000003">
    <property type="protein sequence ID" value="MCI3239855.1"/>
    <property type="molecule type" value="Genomic_DNA"/>
</dbReference>
<dbReference type="Gene3D" id="1.25.40.10">
    <property type="entry name" value="Tetratricopeptide repeat domain"/>
    <property type="match status" value="2"/>
</dbReference>
<dbReference type="Gene3D" id="1.10.10.10">
    <property type="entry name" value="Winged helix-like DNA-binding domain superfamily/Winged helix DNA-binding domain"/>
    <property type="match status" value="1"/>
</dbReference>
<dbReference type="InterPro" id="IPR016032">
    <property type="entry name" value="Sig_transdc_resp-reg_C-effctor"/>
</dbReference>
<dbReference type="InterPro" id="IPR036388">
    <property type="entry name" value="WH-like_DNA-bd_sf"/>
</dbReference>
<dbReference type="Pfam" id="PF13191">
    <property type="entry name" value="AAA_16"/>
    <property type="match status" value="1"/>
</dbReference>
<keyword evidence="1" id="KW-0547">Nucleotide-binding</keyword>
<dbReference type="InterPro" id="IPR011990">
    <property type="entry name" value="TPR-like_helical_dom_sf"/>
</dbReference>
<evidence type="ECO:0000313" key="5">
    <source>
        <dbReference type="Proteomes" id="UP001165270"/>
    </source>
</evidence>
<dbReference type="SUPFAM" id="SSF48452">
    <property type="entry name" value="TPR-like"/>
    <property type="match status" value="2"/>
</dbReference>
<dbReference type="SUPFAM" id="SSF52540">
    <property type="entry name" value="P-loop containing nucleoside triphosphate hydrolases"/>
    <property type="match status" value="1"/>
</dbReference>
<name>A0ABS9XCS1_9ACTN</name>
<dbReference type="Proteomes" id="UP001165270">
    <property type="component" value="Unassembled WGS sequence"/>
</dbReference>
<evidence type="ECO:0000259" key="3">
    <source>
        <dbReference type="PROSITE" id="PS50043"/>
    </source>
</evidence>